<dbReference type="GO" id="GO:0016020">
    <property type="term" value="C:membrane"/>
    <property type="evidence" value="ECO:0007669"/>
    <property type="project" value="InterPro"/>
</dbReference>
<dbReference type="InterPro" id="IPR036734">
    <property type="entry name" value="Neur_chan_lig-bd_sf"/>
</dbReference>
<proteinExistence type="predicted"/>
<keyword evidence="1" id="KW-1133">Transmembrane helix</keyword>
<sequence length="364" mass="43250">MVKCEKKGLIDSSDIEITDENLKNLLNNIDEFEYDPSKFWSPDIFIENAISVSEMIKYKMEIVEKDRNFYQKYNQAHRKQKPIHFASNLTVRVQEIRRVTGIFYERLELNHFPIDLQEISIRLSSKKSMNEVLLIDNRLDRSNVDLNGFWDGQQYDLLEHVDAKRDCIKDEFRKIVRPQFIVSAFVVRKIGYYFYNALTLILLITSISFTAFSFSPLDPQFRCQVIALLMLTLVNFRWVITQRLPSVSYLTMLDKYSIGSIVFLFISFMWHSMIGSRALVKGELETRKFDRYFFFSYVAIYFSFNLLFLFIFTRLFLNIRAFKRKNRQKMATIHNLSRLRTETTFILYPGGPGCFTKSEEKRFI</sequence>
<keyword evidence="3" id="KW-1185">Reference proteome</keyword>
<dbReference type="PANTHER" id="PTHR18945">
    <property type="entry name" value="NEUROTRANSMITTER GATED ION CHANNEL"/>
    <property type="match status" value="1"/>
</dbReference>
<feature type="transmembrane region" description="Helical" evidence="1">
    <location>
        <begin position="261"/>
        <end position="280"/>
    </location>
</feature>
<feature type="transmembrane region" description="Helical" evidence="1">
    <location>
        <begin position="193"/>
        <end position="215"/>
    </location>
</feature>
<name>A0A3M7S1V9_BRAPC</name>
<dbReference type="STRING" id="10195.A0A3M7S1V9"/>
<evidence type="ECO:0000313" key="2">
    <source>
        <dbReference type="EMBL" id="RNA29803.1"/>
    </source>
</evidence>
<dbReference type="Proteomes" id="UP000276133">
    <property type="component" value="Unassembled WGS sequence"/>
</dbReference>
<organism evidence="2 3">
    <name type="scientific">Brachionus plicatilis</name>
    <name type="common">Marine rotifer</name>
    <name type="synonym">Brachionus muelleri</name>
    <dbReference type="NCBI Taxonomy" id="10195"/>
    <lineage>
        <taxon>Eukaryota</taxon>
        <taxon>Metazoa</taxon>
        <taxon>Spiralia</taxon>
        <taxon>Gnathifera</taxon>
        <taxon>Rotifera</taxon>
        <taxon>Eurotatoria</taxon>
        <taxon>Monogononta</taxon>
        <taxon>Pseudotrocha</taxon>
        <taxon>Ploima</taxon>
        <taxon>Brachionidae</taxon>
        <taxon>Brachionus</taxon>
    </lineage>
</organism>
<accession>A0A3M7S1V9</accession>
<dbReference type="Gene3D" id="1.20.58.390">
    <property type="entry name" value="Neurotransmitter-gated ion-channel transmembrane domain"/>
    <property type="match status" value="1"/>
</dbReference>
<dbReference type="Gene3D" id="2.70.170.10">
    <property type="entry name" value="Neurotransmitter-gated ion-channel ligand-binding domain"/>
    <property type="match status" value="1"/>
</dbReference>
<feature type="transmembrane region" description="Helical" evidence="1">
    <location>
        <begin position="221"/>
        <end position="240"/>
    </location>
</feature>
<keyword evidence="1" id="KW-0812">Transmembrane</keyword>
<gene>
    <name evidence="2" type="ORF">BpHYR1_053175</name>
</gene>
<keyword evidence="1" id="KW-0472">Membrane</keyword>
<dbReference type="AlphaFoldDB" id="A0A3M7S1V9"/>
<dbReference type="InterPro" id="IPR006201">
    <property type="entry name" value="Neur_channel"/>
</dbReference>
<reference evidence="2 3" key="1">
    <citation type="journal article" date="2018" name="Sci. Rep.">
        <title>Genomic signatures of local adaptation to the degree of environmental predictability in rotifers.</title>
        <authorList>
            <person name="Franch-Gras L."/>
            <person name="Hahn C."/>
            <person name="Garcia-Roger E.M."/>
            <person name="Carmona M.J."/>
            <person name="Serra M."/>
            <person name="Gomez A."/>
        </authorList>
    </citation>
    <scope>NUCLEOTIDE SEQUENCE [LARGE SCALE GENOMIC DNA]</scope>
    <source>
        <strain evidence="2">HYR1</strain>
    </source>
</reference>
<dbReference type="GO" id="GO:0005230">
    <property type="term" value="F:extracellular ligand-gated monoatomic ion channel activity"/>
    <property type="evidence" value="ECO:0007669"/>
    <property type="project" value="InterPro"/>
</dbReference>
<dbReference type="InterPro" id="IPR038050">
    <property type="entry name" value="Neuro_actylchol_rec"/>
</dbReference>
<keyword evidence="2" id="KW-0675">Receptor</keyword>
<evidence type="ECO:0000313" key="3">
    <source>
        <dbReference type="Proteomes" id="UP000276133"/>
    </source>
</evidence>
<dbReference type="OrthoDB" id="5975154at2759"/>
<feature type="transmembrane region" description="Helical" evidence="1">
    <location>
        <begin position="292"/>
        <end position="317"/>
    </location>
</feature>
<dbReference type="EMBL" id="REGN01002161">
    <property type="protein sequence ID" value="RNA29803.1"/>
    <property type="molecule type" value="Genomic_DNA"/>
</dbReference>
<comment type="caution">
    <text evidence="2">The sequence shown here is derived from an EMBL/GenBank/DDBJ whole genome shotgun (WGS) entry which is preliminary data.</text>
</comment>
<dbReference type="GO" id="GO:0004888">
    <property type="term" value="F:transmembrane signaling receptor activity"/>
    <property type="evidence" value="ECO:0007669"/>
    <property type="project" value="InterPro"/>
</dbReference>
<evidence type="ECO:0000256" key="1">
    <source>
        <dbReference type="SAM" id="Phobius"/>
    </source>
</evidence>
<protein>
    <submittedName>
        <fullName evidence="2">Gamma-aminobutyric acid receptor subunit gamma</fullName>
    </submittedName>
</protein>